<keyword evidence="2" id="KW-1185">Reference proteome</keyword>
<dbReference type="STRING" id="326298.Suden_0221"/>
<organism evidence="1 2">
    <name type="scientific">Sulfurimonas denitrificans (strain ATCC 33889 / DSM 1251)</name>
    <name type="common">Thiomicrospira denitrificans (strain ATCC 33889 / DSM 1251)</name>
    <dbReference type="NCBI Taxonomy" id="326298"/>
    <lineage>
        <taxon>Bacteria</taxon>
        <taxon>Pseudomonadati</taxon>
        <taxon>Campylobacterota</taxon>
        <taxon>Epsilonproteobacteria</taxon>
        <taxon>Campylobacterales</taxon>
        <taxon>Sulfurimonadaceae</taxon>
        <taxon>Sulfurimonas</taxon>
    </lineage>
</organism>
<gene>
    <name evidence="1" type="ordered locus">Suden_0221</name>
</gene>
<dbReference type="RefSeq" id="WP_011371857.1">
    <property type="nucleotide sequence ID" value="NC_007575.1"/>
</dbReference>
<dbReference type="AlphaFoldDB" id="Q30U29"/>
<evidence type="ECO:0000313" key="2">
    <source>
        <dbReference type="Proteomes" id="UP000002714"/>
    </source>
</evidence>
<sequence>MSETKERCIELLTNNSINLDSEIDFNVNSEIYVLSFAFIVESFMQASEESQLAFLAALEKALLSKEDGAEKFFESMGQLLLMTHLSKEIIV</sequence>
<protein>
    <submittedName>
        <fullName evidence="1">Uncharacterized protein</fullName>
    </submittedName>
</protein>
<accession>Q30U29</accession>
<proteinExistence type="predicted"/>
<evidence type="ECO:0000313" key="1">
    <source>
        <dbReference type="EMBL" id="ABB43502.1"/>
    </source>
</evidence>
<reference evidence="1 2" key="1">
    <citation type="journal article" date="2008" name="Appl. Environ. Microbiol.">
        <title>Genome of the epsilonproteobacterial chemolithoautotroph Sulfurimonas denitrificans.</title>
        <authorList>
            <person name="Sievert S.M."/>
            <person name="Scott K.M."/>
            <person name="Klotz M.G."/>
            <person name="Chain P.S.G."/>
            <person name="Hauser L.J."/>
            <person name="Hemp J."/>
            <person name="Huegler M."/>
            <person name="Land M."/>
            <person name="Lapidus A."/>
            <person name="Larimer F.W."/>
            <person name="Lucas S."/>
            <person name="Malfatti S.A."/>
            <person name="Meyer F."/>
            <person name="Paulsen I.T."/>
            <person name="Ren Q."/>
            <person name="Simon J."/>
            <person name="Bailey K."/>
            <person name="Diaz E."/>
            <person name="Fitzpatrick K.A."/>
            <person name="Glover B."/>
            <person name="Gwatney N."/>
            <person name="Korajkic A."/>
            <person name="Long A."/>
            <person name="Mobberley J.M."/>
            <person name="Pantry S.N."/>
            <person name="Pazder G."/>
            <person name="Peterson S."/>
            <person name="Quintanilla J.D."/>
            <person name="Sprinkle R."/>
            <person name="Stephens J."/>
            <person name="Thomas P."/>
            <person name="Vaughn R."/>
            <person name="Weber M.J."/>
            <person name="Wooten L.L."/>
        </authorList>
    </citation>
    <scope>NUCLEOTIDE SEQUENCE [LARGE SCALE GENOMIC DNA]</scope>
    <source>
        <strain evidence="2">ATCC 33889 / DSM 1251</strain>
    </source>
</reference>
<dbReference type="HOGENOM" id="CLU_2439656_0_0_7"/>
<name>Q30U29_SULDN</name>
<dbReference type="Proteomes" id="UP000002714">
    <property type="component" value="Chromosome"/>
</dbReference>
<dbReference type="KEGG" id="tdn:Suden_0221"/>
<dbReference type="EMBL" id="CP000153">
    <property type="protein sequence ID" value="ABB43502.1"/>
    <property type="molecule type" value="Genomic_DNA"/>
</dbReference>
<dbReference type="OrthoDB" id="5334656at2"/>